<dbReference type="CDD" id="cd19531">
    <property type="entry name" value="LCL_NRPS-like"/>
    <property type="match status" value="1"/>
</dbReference>
<dbReference type="GO" id="GO:0008610">
    <property type="term" value="P:lipid biosynthetic process"/>
    <property type="evidence" value="ECO:0007669"/>
    <property type="project" value="UniProtKB-ARBA"/>
</dbReference>
<dbReference type="GO" id="GO:0005829">
    <property type="term" value="C:cytosol"/>
    <property type="evidence" value="ECO:0007669"/>
    <property type="project" value="TreeGrafter"/>
</dbReference>
<dbReference type="SUPFAM" id="SSF52777">
    <property type="entry name" value="CoA-dependent acyltransferases"/>
    <property type="match status" value="2"/>
</dbReference>
<comment type="caution">
    <text evidence="6">The sequence shown here is derived from an EMBL/GenBank/DDBJ whole genome shotgun (WGS) entry which is preliminary data.</text>
</comment>
<gene>
    <name evidence="7" type="ORF">D7318_22550</name>
    <name evidence="6" type="ORF">D7319_18315</name>
</gene>
<keyword evidence="3" id="KW-0597">Phosphoprotein</keyword>
<sequence length="829" mass="89674">MCPVGAAIPVETAVDASAYSPMRGSSMTSSADLDHARTRHSSEPDAPRGLVPASVGQEALWLVDQLGGGSTEYSMVFAYGFRGDLVVPALERAVNQVVARHGALRTTFVEEDGKPLQRIADEPHVRLVVEDVSGNDALHHRLLLEEERAFDLAAGPLFRTGLLRLTEREHVLLLAVHHAVFDGVSLDILLDELREFYAAAVDDRAPDVEPSVAQFTDFAVAEQQWLRTEECAEQLEFWLRTLDGAEPLRVPTARPESTVGSGAADLVQFEVDREVGAGLERLLTQERATPFMFLLAAHHVAFARATGQRDGVVGTPMANRHEAGMRDAIGYFVNMVPLRVDSTDARSFRDLLRRVRGVFLDAYENQDYPYAQLVAELRSGPGGRKELFDTALAMDYSSSDQEAWPGVEVAPVDTEGVSAKFDALFSIYATGRGFEGEISFRTAVLDRPTVESLAEDFVAILGRAVAHPDVELDELLARPDGRPDRTHVPAPRGRADTEATTPVLPGGPALRRPPRNAREEILCGLFAEVLEAEDVCIDDDFFDLGGHSLLAGRLVSRARSVLGVELAVQWLFETPTVEGLAGRLDDGASDSLAALLPLRAKGHLDPVFLLPPIGGLSWSYARFLPYIPKGRPVYGLQATRFTGEVDRPESVRALAETYLELIRDVCPHGSCFLMGWSFGGVVAQEIAVLLEASGAEVRNLVLLDAVPAVGGSTAGDELSEEQLEAIAESIRGAGGGASGELTESVFNDLSDIAAHCLGLLRAHRSRKYGGGAVSFEAEETEPERDRVGVRWADLVGRGVETHPLDCAHGEVMDAAVVRRMGPVIAEAVK</sequence>
<dbReference type="InterPro" id="IPR020806">
    <property type="entry name" value="PKS_PP-bd"/>
</dbReference>
<accession>A0A3A9W2Y1</accession>
<dbReference type="GO" id="GO:0031177">
    <property type="term" value="F:phosphopantetheine binding"/>
    <property type="evidence" value="ECO:0007669"/>
    <property type="project" value="InterPro"/>
</dbReference>
<dbReference type="Pfam" id="PF00975">
    <property type="entry name" value="Thioesterase"/>
    <property type="match status" value="1"/>
</dbReference>
<evidence type="ECO:0000313" key="6">
    <source>
        <dbReference type="EMBL" id="RKN07615.1"/>
    </source>
</evidence>
<dbReference type="Proteomes" id="UP000268652">
    <property type="component" value="Unassembled WGS sequence"/>
</dbReference>
<dbReference type="GO" id="GO:0003824">
    <property type="term" value="F:catalytic activity"/>
    <property type="evidence" value="ECO:0007669"/>
    <property type="project" value="InterPro"/>
</dbReference>
<dbReference type="GO" id="GO:0044550">
    <property type="term" value="P:secondary metabolite biosynthetic process"/>
    <property type="evidence" value="ECO:0007669"/>
    <property type="project" value="TreeGrafter"/>
</dbReference>
<dbReference type="InterPro" id="IPR036736">
    <property type="entry name" value="ACP-like_sf"/>
</dbReference>
<dbReference type="GO" id="GO:0017000">
    <property type="term" value="P:antibiotic biosynthetic process"/>
    <property type="evidence" value="ECO:0007669"/>
    <property type="project" value="UniProtKB-ARBA"/>
</dbReference>
<keyword evidence="8" id="KW-1185">Reference proteome</keyword>
<dbReference type="EMBL" id="RBDX01000014">
    <property type="protein sequence ID" value="RKN07615.1"/>
    <property type="molecule type" value="Genomic_DNA"/>
</dbReference>
<proteinExistence type="predicted"/>
<reference evidence="8 9" key="1">
    <citation type="submission" date="2018-09" db="EMBL/GenBank/DDBJ databases">
        <title>Streptomyces sp. nov. DS1-2, an endophytic actinomycete isolated from roots of Dendrobium scabrilingue.</title>
        <authorList>
            <person name="Kuncharoen N."/>
            <person name="Kudo T."/>
            <person name="Ohkuma M."/>
            <person name="Yuki M."/>
            <person name="Tanasupawat S."/>
        </authorList>
    </citation>
    <scope>NUCLEOTIDE SEQUENCE [LARGE SCALE GENOMIC DNA]</scope>
    <source>
        <strain evidence="6 9">AZ1-7</strain>
        <strain evidence="7 8">DS1-2</strain>
    </source>
</reference>
<feature type="domain" description="Carrier" evidence="5">
    <location>
        <begin position="513"/>
        <end position="588"/>
    </location>
</feature>
<dbReference type="SUPFAM" id="SSF53474">
    <property type="entry name" value="alpha/beta-Hydrolases"/>
    <property type="match status" value="1"/>
</dbReference>
<feature type="compositionally biased region" description="Basic and acidic residues" evidence="4">
    <location>
        <begin position="32"/>
        <end position="46"/>
    </location>
</feature>
<evidence type="ECO:0000313" key="8">
    <source>
        <dbReference type="Proteomes" id="UP000268652"/>
    </source>
</evidence>
<dbReference type="Pfam" id="PF00550">
    <property type="entry name" value="PP-binding"/>
    <property type="match status" value="1"/>
</dbReference>
<dbReference type="Gene3D" id="3.40.50.1820">
    <property type="entry name" value="alpha/beta hydrolase"/>
    <property type="match status" value="1"/>
</dbReference>
<dbReference type="InterPro" id="IPR001242">
    <property type="entry name" value="Condensation_dom"/>
</dbReference>
<name>A0A3A9W2Y1_9ACTN</name>
<dbReference type="AlphaFoldDB" id="A0A3A9W2Y1"/>
<dbReference type="SUPFAM" id="SSF47336">
    <property type="entry name" value="ACP-like"/>
    <property type="match status" value="1"/>
</dbReference>
<protein>
    <recommendedName>
        <fullName evidence="5">Carrier domain-containing protein</fullName>
    </recommendedName>
</protein>
<dbReference type="InterPro" id="IPR001031">
    <property type="entry name" value="Thioesterase"/>
</dbReference>
<feature type="region of interest" description="Disordered" evidence="4">
    <location>
        <begin position="19"/>
        <end position="50"/>
    </location>
</feature>
<keyword evidence="2" id="KW-0596">Phosphopantetheine</keyword>
<dbReference type="PANTHER" id="PTHR45527:SF1">
    <property type="entry name" value="FATTY ACID SYNTHASE"/>
    <property type="match status" value="1"/>
</dbReference>
<dbReference type="FunFam" id="1.10.1200.10:FF:000005">
    <property type="entry name" value="Nonribosomal peptide synthetase 1"/>
    <property type="match status" value="1"/>
</dbReference>
<dbReference type="EMBL" id="RBDY01000020">
    <property type="protein sequence ID" value="RKN18338.1"/>
    <property type="molecule type" value="Genomic_DNA"/>
</dbReference>
<feature type="region of interest" description="Disordered" evidence="4">
    <location>
        <begin position="478"/>
        <end position="511"/>
    </location>
</feature>
<evidence type="ECO:0000256" key="2">
    <source>
        <dbReference type="ARBA" id="ARBA00022450"/>
    </source>
</evidence>
<evidence type="ECO:0000313" key="9">
    <source>
        <dbReference type="Proteomes" id="UP000275024"/>
    </source>
</evidence>
<dbReference type="Gene3D" id="3.30.559.10">
    <property type="entry name" value="Chloramphenicol acetyltransferase-like domain"/>
    <property type="match status" value="1"/>
</dbReference>
<dbReference type="Gene3D" id="3.30.559.30">
    <property type="entry name" value="Nonribosomal peptide synthetase, condensation domain"/>
    <property type="match status" value="1"/>
</dbReference>
<dbReference type="Pfam" id="PF00668">
    <property type="entry name" value="Condensation"/>
    <property type="match status" value="1"/>
</dbReference>
<dbReference type="SMART" id="SM00823">
    <property type="entry name" value="PKS_PP"/>
    <property type="match status" value="1"/>
</dbReference>
<evidence type="ECO:0000256" key="3">
    <source>
        <dbReference type="ARBA" id="ARBA00022553"/>
    </source>
</evidence>
<evidence type="ECO:0000256" key="1">
    <source>
        <dbReference type="ARBA" id="ARBA00001957"/>
    </source>
</evidence>
<feature type="compositionally biased region" description="Basic and acidic residues" evidence="4">
    <location>
        <begin position="478"/>
        <end position="497"/>
    </location>
</feature>
<dbReference type="Proteomes" id="UP000275024">
    <property type="component" value="Unassembled WGS sequence"/>
</dbReference>
<dbReference type="InterPro" id="IPR029058">
    <property type="entry name" value="AB_hydrolase_fold"/>
</dbReference>
<organism evidence="6 9">
    <name type="scientific">Streptomyces radicis</name>
    <dbReference type="NCBI Taxonomy" id="1750517"/>
    <lineage>
        <taxon>Bacteria</taxon>
        <taxon>Bacillati</taxon>
        <taxon>Actinomycetota</taxon>
        <taxon>Actinomycetes</taxon>
        <taxon>Kitasatosporales</taxon>
        <taxon>Streptomycetaceae</taxon>
        <taxon>Streptomyces</taxon>
    </lineage>
</organism>
<dbReference type="InterPro" id="IPR023213">
    <property type="entry name" value="CAT-like_dom_sf"/>
</dbReference>
<comment type="cofactor">
    <cofactor evidence="1">
        <name>pantetheine 4'-phosphate</name>
        <dbReference type="ChEBI" id="CHEBI:47942"/>
    </cofactor>
</comment>
<dbReference type="InterPro" id="IPR009081">
    <property type="entry name" value="PP-bd_ACP"/>
</dbReference>
<evidence type="ECO:0000313" key="7">
    <source>
        <dbReference type="EMBL" id="RKN18338.1"/>
    </source>
</evidence>
<dbReference type="PANTHER" id="PTHR45527">
    <property type="entry name" value="NONRIBOSOMAL PEPTIDE SYNTHETASE"/>
    <property type="match status" value="1"/>
</dbReference>
<dbReference type="PROSITE" id="PS50075">
    <property type="entry name" value="CARRIER"/>
    <property type="match status" value="1"/>
</dbReference>
<evidence type="ECO:0000259" key="5">
    <source>
        <dbReference type="PROSITE" id="PS50075"/>
    </source>
</evidence>
<evidence type="ECO:0000256" key="4">
    <source>
        <dbReference type="SAM" id="MobiDB-lite"/>
    </source>
</evidence>
<dbReference type="GO" id="GO:0043041">
    <property type="term" value="P:amino acid activation for nonribosomal peptide biosynthetic process"/>
    <property type="evidence" value="ECO:0007669"/>
    <property type="project" value="TreeGrafter"/>
</dbReference>